<evidence type="ECO:0000313" key="4">
    <source>
        <dbReference type="Proteomes" id="UP001418222"/>
    </source>
</evidence>
<sequence length="416" mass="46226">MAGKSRIPAVNPLPRVWSRNIPSQFPKLDVDQSEYFNDGVVDLDDVEAEEIQAEFANALVGRVVGVNFPFEWLSAQLHLKWGAYEGFRVCDLGEGCFLLKFAHRADRDHVLLKGPWHVAGKMVGLDVWSEKFIPALNPRLLVPTWVRAPGLPLQFWGEKNLCRIASIIGEPLYIDAFTKSKSRTSFARFCVRRDLSTPLLGGVCLNSKGTGKFFQKLNYEGIGSLCTACGFADHGDAPCKRQDDKELLADRNPQAGLDDWTLVLPRKPPQKKRGVSATQRNPTAGNWKWQKVEKPNNTENPNNLVQPDLHDPIKKDNNDGAANVEATPELPADKATQPQNEAQLIDKNLNASQQMEDELDVSQRLDAGQSSQPDRSRAQRSQSPLKNTRTRSKSRARLMLDREDGGQAAGGSPSNK</sequence>
<dbReference type="InterPro" id="IPR040256">
    <property type="entry name" value="At4g02000-like"/>
</dbReference>
<name>A0AAP0G3V0_9ASPA</name>
<dbReference type="Pfam" id="PF14111">
    <property type="entry name" value="DUF4283"/>
    <property type="match status" value="1"/>
</dbReference>
<evidence type="ECO:0000313" key="3">
    <source>
        <dbReference type="EMBL" id="KAK8936060.1"/>
    </source>
</evidence>
<dbReference type="PANTHER" id="PTHR31286:SF99">
    <property type="entry name" value="DUF4283 DOMAIN-CONTAINING PROTEIN"/>
    <property type="match status" value="1"/>
</dbReference>
<keyword evidence="4" id="KW-1185">Reference proteome</keyword>
<dbReference type="PANTHER" id="PTHR31286">
    <property type="entry name" value="GLYCINE-RICH CELL WALL STRUCTURAL PROTEIN 1.8-LIKE"/>
    <property type="match status" value="1"/>
</dbReference>
<organism evidence="3 4">
    <name type="scientific">Platanthera zijinensis</name>
    <dbReference type="NCBI Taxonomy" id="2320716"/>
    <lineage>
        <taxon>Eukaryota</taxon>
        <taxon>Viridiplantae</taxon>
        <taxon>Streptophyta</taxon>
        <taxon>Embryophyta</taxon>
        <taxon>Tracheophyta</taxon>
        <taxon>Spermatophyta</taxon>
        <taxon>Magnoliopsida</taxon>
        <taxon>Liliopsida</taxon>
        <taxon>Asparagales</taxon>
        <taxon>Orchidaceae</taxon>
        <taxon>Orchidoideae</taxon>
        <taxon>Orchideae</taxon>
        <taxon>Orchidinae</taxon>
        <taxon>Platanthera</taxon>
    </lineage>
</organism>
<protein>
    <recommendedName>
        <fullName evidence="2">DUF4283 domain-containing protein</fullName>
    </recommendedName>
</protein>
<gene>
    <name evidence="3" type="ORF">KSP39_PZI014208</name>
</gene>
<comment type="caution">
    <text evidence="3">The sequence shown here is derived from an EMBL/GenBank/DDBJ whole genome shotgun (WGS) entry which is preliminary data.</text>
</comment>
<feature type="compositionally biased region" description="Polar residues" evidence="1">
    <location>
        <begin position="368"/>
        <end position="387"/>
    </location>
</feature>
<feature type="compositionally biased region" description="Basic and acidic residues" evidence="1">
    <location>
        <begin position="308"/>
        <end position="318"/>
    </location>
</feature>
<feature type="region of interest" description="Disordered" evidence="1">
    <location>
        <begin position="258"/>
        <end position="338"/>
    </location>
</feature>
<dbReference type="InterPro" id="IPR025558">
    <property type="entry name" value="DUF4283"/>
</dbReference>
<feature type="domain" description="DUF4283" evidence="2">
    <location>
        <begin position="53"/>
        <end position="135"/>
    </location>
</feature>
<feature type="region of interest" description="Disordered" evidence="1">
    <location>
        <begin position="362"/>
        <end position="416"/>
    </location>
</feature>
<dbReference type="AlphaFoldDB" id="A0AAP0G3V0"/>
<reference evidence="3 4" key="1">
    <citation type="journal article" date="2022" name="Nat. Plants">
        <title>Genomes of leafy and leafless Platanthera orchids illuminate the evolution of mycoheterotrophy.</title>
        <authorList>
            <person name="Li M.H."/>
            <person name="Liu K.W."/>
            <person name="Li Z."/>
            <person name="Lu H.C."/>
            <person name="Ye Q.L."/>
            <person name="Zhang D."/>
            <person name="Wang J.Y."/>
            <person name="Li Y.F."/>
            <person name="Zhong Z.M."/>
            <person name="Liu X."/>
            <person name="Yu X."/>
            <person name="Liu D.K."/>
            <person name="Tu X.D."/>
            <person name="Liu B."/>
            <person name="Hao Y."/>
            <person name="Liao X.Y."/>
            <person name="Jiang Y.T."/>
            <person name="Sun W.H."/>
            <person name="Chen J."/>
            <person name="Chen Y.Q."/>
            <person name="Ai Y."/>
            <person name="Zhai J.W."/>
            <person name="Wu S.S."/>
            <person name="Zhou Z."/>
            <person name="Hsiao Y.Y."/>
            <person name="Wu W.L."/>
            <person name="Chen Y.Y."/>
            <person name="Lin Y.F."/>
            <person name="Hsu J.L."/>
            <person name="Li C.Y."/>
            <person name="Wang Z.W."/>
            <person name="Zhao X."/>
            <person name="Zhong W.Y."/>
            <person name="Ma X.K."/>
            <person name="Ma L."/>
            <person name="Huang J."/>
            <person name="Chen G.Z."/>
            <person name="Huang M.Z."/>
            <person name="Huang L."/>
            <person name="Peng D.H."/>
            <person name="Luo Y.B."/>
            <person name="Zou S.Q."/>
            <person name="Chen S.P."/>
            <person name="Lan S."/>
            <person name="Tsai W.C."/>
            <person name="Van de Peer Y."/>
            <person name="Liu Z.J."/>
        </authorList>
    </citation>
    <scope>NUCLEOTIDE SEQUENCE [LARGE SCALE GENOMIC DNA]</scope>
    <source>
        <strain evidence="3">Lor287</strain>
    </source>
</reference>
<dbReference type="Proteomes" id="UP001418222">
    <property type="component" value="Unassembled WGS sequence"/>
</dbReference>
<proteinExistence type="predicted"/>
<evidence type="ECO:0000259" key="2">
    <source>
        <dbReference type="Pfam" id="PF14111"/>
    </source>
</evidence>
<dbReference type="EMBL" id="JBBWWQ010000011">
    <property type="protein sequence ID" value="KAK8936060.1"/>
    <property type="molecule type" value="Genomic_DNA"/>
</dbReference>
<accession>A0AAP0G3V0</accession>
<evidence type="ECO:0000256" key="1">
    <source>
        <dbReference type="SAM" id="MobiDB-lite"/>
    </source>
</evidence>